<proteinExistence type="predicted"/>
<dbReference type="AlphaFoldDB" id="A0A2T4ULI5"/>
<dbReference type="EMBL" id="PYYB01000001">
    <property type="protein sequence ID" value="PTL60090.1"/>
    <property type="molecule type" value="Genomic_DNA"/>
</dbReference>
<name>A0A2T4ULI5_9ACTN</name>
<sequence length="130" mass="15062">MGWRADLTRDLFRVYETEGASAFFDRVPEDVVWTPMVPGRSFVGREFMEFLQEEGRRGEAREHQVLEIDELGEHHVLVSGALQVRSRDLHVDVQPCWLFRFADRRLRAMTSYPTRGAALAAFDALPPQER</sequence>
<keyword evidence="2" id="KW-1185">Reference proteome</keyword>
<evidence type="ECO:0000313" key="2">
    <source>
        <dbReference type="Proteomes" id="UP000240739"/>
    </source>
</evidence>
<reference evidence="1 2" key="1">
    <citation type="submission" date="2018-03" db="EMBL/GenBank/DDBJ databases">
        <title>Aquarubrobacter algicola gen. nov., sp. nov., a novel actinobacterium isolated from shallow eutrophic lake during the end of cyanobacterial harmful algal blooms.</title>
        <authorList>
            <person name="Chun S.J."/>
        </authorList>
    </citation>
    <scope>NUCLEOTIDE SEQUENCE [LARGE SCALE GENOMIC DNA]</scope>
    <source>
        <strain evidence="1 2">Seoho-28</strain>
    </source>
</reference>
<evidence type="ECO:0000313" key="1">
    <source>
        <dbReference type="EMBL" id="PTL60090.1"/>
    </source>
</evidence>
<accession>A0A2T4ULI5</accession>
<dbReference type="SUPFAM" id="SSF54427">
    <property type="entry name" value="NTF2-like"/>
    <property type="match status" value="1"/>
</dbReference>
<protein>
    <recommendedName>
        <fullName evidence="3">SnoaL-like domain-containing protein</fullName>
    </recommendedName>
</protein>
<dbReference type="InterPro" id="IPR032710">
    <property type="entry name" value="NTF2-like_dom_sf"/>
</dbReference>
<evidence type="ECO:0008006" key="3">
    <source>
        <dbReference type="Google" id="ProtNLM"/>
    </source>
</evidence>
<dbReference type="Proteomes" id="UP000240739">
    <property type="component" value="Unassembled WGS sequence"/>
</dbReference>
<comment type="caution">
    <text evidence="1">The sequence shown here is derived from an EMBL/GenBank/DDBJ whole genome shotgun (WGS) entry which is preliminary data.</text>
</comment>
<dbReference type="RefSeq" id="WP_107568735.1">
    <property type="nucleotide sequence ID" value="NZ_PYYB01000001.1"/>
</dbReference>
<organism evidence="1 2">
    <name type="scientific">Paraconexibacter algicola</name>
    <dbReference type="NCBI Taxonomy" id="2133960"/>
    <lineage>
        <taxon>Bacteria</taxon>
        <taxon>Bacillati</taxon>
        <taxon>Actinomycetota</taxon>
        <taxon>Thermoleophilia</taxon>
        <taxon>Solirubrobacterales</taxon>
        <taxon>Paraconexibacteraceae</taxon>
        <taxon>Paraconexibacter</taxon>
    </lineage>
</organism>
<gene>
    <name evidence="1" type="ORF">C7Y72_10760</name>
</gene>
<dbReference type="Gene3D" id="3.10.450.50">
    <property type="match status" value="1"/>
</dbReference>